<feature type="signal peptide" evidence="2">
    <location>
        <begin position="1"/>
        <end position="15"/>
    </location>
</feature>
<evidence type="ECO:0000313" key="3">
    <source>
        <dbReference type="EMBL" id="MXU88275.1"/>
    </source>
</evidence>
<organism evidence="3">
    <name type="scientific">Ixodes ricinus</name>
    <name type="common">Common tick</name>
    <name type="synonym">Acarus ricinus</name>
    <dbReference type="NCBI Taxonomy" id="34613"/>
    <lineage>
        <taxon>Eukaryota</taxon>
        <taxon>Metazoa</taxon>
        <taxon>Ecdysozoa</taxon>
        <taxon>Arthropoda</taxon>
        <taxon>Chelicerata</taxon>
        <taxon>Arachnida</taxon>
        <taxon>Acari</taxon>
        <taxon>Parasitiformes</taxon>
        <taxon>Ixodida</taxon>
        <taxon>Ixodoidea</taxon>
        <taxon>Ixodidae</taxon>
        <taxon>Ixodinae</taxon>
        <taxon>Ixodes</taxon>
    </lineage>
</organism>
<reference evidence="3" key="1">
    <citation type="submission" date="2019-12" db="EMBL/GenBank/DDBJ databases">
        <title>An insight into the sialome of adult female Ixodes ricinus ticks feeding for 6 days.</title>
        <authorList>
            <person name="Perner J."/>
            <person name="Ribeiro J.M.C."/>
        </authorList>
    </citation>
    <scope>NUCLEOTIDE SEQUENCE</scope>
    <source>
        <strain evidence="3">Semi-engorged</strain>
        <tissue evidence="3">Salivary glands</tissue>
    </source>
</reference>
<keyword evidence="2" id="KW-0732">Signal</keyword>
<protein>
    <submittedName>
        <fullName evidence="3">Putative secreted protein</fullName>
    </submittedName>
</protein>
<sequence>MATSLFLQFWPGSLAYSCSMSLMYCENVTVIFCSKYLERARTKSQAARRRVSMSEPSMSLRTYSSGLSSKSSSSEVRNSMLGMMTFSQIELSTLVSSKSCL</sequence>
<evidence type="ECO:0000256" key="1">
    <source>
        <dbReference type="SAM" id="MobiDB-lite"/>
    </source>
</evidence>
<dbReference type="EMBL" id="GIFC01006192">
    <property type="protein sequence ID" value="MXU88275.1"/>
    <property type="molecule type" value="Transcribed_RNA"/>
</dbReference>
<accession>A0A6B0UGF1</accession>
<evidence type="ECO:0000256" key="2">
    <source>
        <dbReference type="SAM" id="SignalP"/>
    </source>
</evidence>
<name>A0A6B0UGF1_IXORI</name>
<feature type="compositionally biased region" description="Low complexity" evidence="1">
    <location>
        <begin position="57"/>
        <end position="74"/>
    </location>
</feature>
<dbReference type="AlphaFoldDB" id="A0A6B0UGF1"/>
<feature type="region of interest" description="Disordered" evidence="1">
    <location>
        <begin position="46"/>
        <end position="74"/>
    </location>
</feature>
<feature type="chain" id="PRO_5025392080" evidence="2">
    <location>
        <begin position="16"/>
        <end position="101"/>
    </location>
</feature>
<proteinExistence type="predicted"/>